<sequence length="258" mass="29341">MSNECTLDWSGGPKYQVKSPHGAYVVDLEVWTCACKKRDTRNDLEDYVNNCYTVDAYLKCYEKILNLINDKKLWPEISVAMKIPLWSTPYKGRQQRKKRKQVDETYIEHSQTKSILKRKGQVVMTCLECGLQGHNKRYHLRGDAPTPGKLTPRRSSTNASNQPHEAQSGYQFMPTLGVDMRNAGVSISSGPSASSPIIDENSIWKTTVHVIRTKQVNISTMVDELENLNTDESAPNRDEKARARRKKNTRIAQSAHSR</sequence>
<dbReference type="Proteomes" id="UP001604336">
    <property type="component" value="Unassembled WGS sequence"/>
</dbReference>
<name>A0ABD1V1L4_9LAMI</name>
<keyword evidence="3" id="KW-1185">Reference proteome</keyword>
<evidence type="ECO:0000313" key="2">
    <source>
        <dbReference type="EMBL" id="KAL2531204.1"/>
    </source>
</evidence>
<dbReference type="EMBL" id="JBFOLK010000002">
    <property type="protein sequence ID" value="KAL2531204.1"/>
    <property type="molecule type" value="Genomic_DNA"/>
</dbReference>
<evidence type="ECO:0000313" key="3">
    <source>
        <dbReference type="Proteomes" id="UP001604336"/>
    </source>
</evidence>
<reference evidence="3" key="1">
    <citation type="submission" date="2024-07" db="EMBL/GenBank/DDBJ databases">
        <title>Two chromosome-level genome assemblies of Korean endemic species Abeliophyllum distichum and Forsythia ovata (Oleaceae).</title>
        <authorList>
            <person name="Jang H."/>
        </authorList>
    </citation>
    <scope>NUCLEOTIDE SEQUENCE [LARGE SCALE GENOMIC DNA]</scope>
</reference>
<feature type="region of interest" description="Disordered" evidence="1">
    <location>
        <begin position="228"/>
        <end position="258"/>
    </location>
</feature>
<gene>
    <name evidence="2" type="ORF">Adt_04555</name>
</gene>
<dbReference type="AlphaFoldDB" id="A0ABD1V1L4"/>
<proteinExistence type="predicted"/>
<feature type="region of interest" description="Disordered" evidence="1">
    <location>
        <begin position="137"/>
        <end position="167"/>
    </location>
</feature>
<organism evidence="2 3">
    <name type="scientific">Abeliophyllum distichum</name>
    <dbReference type="NCBI Taxonomy" id="126358"/>
    <lineage>
        <taxon>Eukaryota</taxon>
        <taxon>Viridiplantae</taxon>
        <taxon>Streptophyta</taxon>
        <taxon>Embryophyta</taxon>
        <taxon>Tracheophyta</taxon>
        <taxon>Spermatophyta</taxon>
        <taxon>Magnoliopsida</taxon>
        <taxon>eudicotyledons</taxon>
        <taxon>Gunneridae</taxon>
        <taxon>Pentapetalae</taxon>
        <taxon>asterids</taxon>
        <taxon>lamiids</taxon>
        <taxon>Lamiales</taxon>
        <taxon>Oleaceae</taxon>
        <taxon>Forsythieae</taxon>
        <taxon>Abeliophyllum</taxon>
    </lineage>
</organism>
<protein>
    <submittedName>
        <fullName evidence="2">Uncharacterized protein</fullName>
    </submittedName>
</protein>
<feature type="compositionally biased region" description="Polar residues" evidence="1">
    <location>
        <begin position="153"/>
        <end position="167"/>
    </location>
</feature>
<accession>A0ABD1V1L4</accession>
<comment type="caution">
    <text evidence="2">The sequence shown here is derived from an EMBL/GenBank/DDBJ whole genome shotgun (WGS) entry which is preliminary data.</text>
</comment>
<evidence type="ECO:0000256" key="1">
    <source>
        <dbReference type="SAM" id="MobiDB-lite"/>
    </source>
</evidence>